<feature type="region of interest" description="Disordered" evidence="3">
    <location>
        <begin position="186"/>
        <end position="234"/>
    </location>
</feature>
<keyword evidence="7" id="KW-1185">Reference proteome</keyword>
<protein>
    <submittedName>
        <fullName evidence="6">VASt domain-containing protein</fullName>
    </submittedName>
</protein>
<dbReference type="GO" id="GO:0005789">
    <property type="term" value="C:endoplasmic reticulum membrane"/>
    <property type="evidence" value="ECO:0007669"/>
    <property type="project" value="TreeGrafter"/>
</dbReference>
<reference evidence="6" key="2">
    <citation type="submission" date="2022-06" db="UniProtKB">
        <authorList>
            <consortium name="EnsemblMetazoa"/>
        </authorList>
    </citation>
    <scope>IDENTIFICATION</scope>
</reference>
<feature type="compositionally biased region" description="Polar residues" evidence="3">
    <location>
        <begin position="202"/>
        <end position="220"/>
    </location>
</feature>
<feature type="compositionally biased region" description="Basic residues" evidence="3">
    <location>
        <begin position="223"/>
        <end position="234"/>
    </location>
</feature>
<comment type="subcellular location">
    <subcellularLocation>
        <location evidence="1">Membrane</location>
    </subcellularLocation>
</comment>
<dbReference type="GO" id="GO:0120015">
    <property type="term" value="F:sterol transfer activity"/>
    <property type="evidence" value="ECO:0007669"/>
    <property type="project" value="TreeGrafter"/>
</dbReference>
<accession>A0A8R1XQV9</accession>
<evidence type="ECO:0000259" key="5">
    <source>
        <dbReference type="PROSITE" id="PS51778"/>
    </source>
</evidence>
<evidence type="ECO:0000256" key="1">
    <source>
        <dbReference type="ARBA" id="ARBA00004370"/>
    </source>
</evidence>
<evidence type="ECO:0000256" key="4">
    <source>
        <dbReference type="SAM" id="Phobius"/>
    </source>
</evidence>
<dbReference type="PANTHER" id="PTHR23319">
    <property type="entry name" value="GRAM DOMAIN CONTAINING 1B, ISOFORM E"/>
    <property type="match status" value="1"/>
</dbReference>
<dbReference type="GO" id="GO:0032366">
    <property type="term" value="P:intracellular sterol transport"/>
    <property type="evidence" value="ECO:0007669"/>
    <property type="project" value="TreeGrafter"/>
</dbReference>
<feature type="region of interest" description="Disordered" evidence="3">
    <location>
        <begin position="377"/>
        <end position="427"/>
    </location>
</feature>
<feature type="transmembrane region" description="Helical" evidence="4">
    <location>
        <begin position="801"/>
        <end position="818"/>
    </location>
</feature>
<dbReference type="InterPro" id="IPR051482">
    <property type="entry name" value="Cholesterol_transport"/>
</dbReference>
<evidence type="ECO:0000256" key="2">
    <source>
        <dbReference type="ARBA" id="ARBA00023136"/>
    </source>
</evidence>
<dbReference type="PANTHER" id="PTHR23319:SF4">
    <property type="entry name" value="GRAM DOMAIN CONTAINING 1B, ISOFORM E"/>
    <property type="match status" value="1"/>
</dbReference>
<dbReference type="EMBL" id="CMVM020000049">
    <property type="status" value="NOT_ANNOTATED_CDS"/>
    <property type="molecule type" value="Genomic_DNA"/>
</dbReference>
<evidence type="ECO:0000313" key="6">
    <source>
        <dbReference type="EnsemblMetazoa" id="OVOC1666.1"/>
    </source>
</evidence>
<dbReference type="GO" id="GO:0032934">
    <property type="term" value="F:sterol binding"/>
    <property type="evidence" value="ECO:0007669"/>
    <property type="project" value="TreeGrafter"/>
</dbReference>
<dbReference type="AlphaFoldDB" id="A0A8R1XQV9"/>
<dbReference type="InterPro" id="IPR031968">
    <property type="entry name" value="VASt"/>
</dbReference>
<proteinExistence type="predicted"/>
<dbReference type="PROSITE" id="PS51778">
    <property type="entry name" value="VAST"/>
    <property type="match status" value="1"/>
</dbReference>
<dbReference type="Proteomes" id="UP000024404">
    <property type="component" value="Unassembled WGS sequence"/>
</dbReference>
<name>A0A8R1XQV9_ONCVO</name>
<dbReference type="EnsemblMetazoa" id="OVOC1666.1">
    <property type="protein sequence ID" value="OVOC1666.1"/>
    <property type="gene ID" value="WBGene00238475"/>
</dbReference>
<keyword evidence="4" id="KW-0812">Transmembrane</keyword>
<reference evidence="7" key="1">
    <citation type="submission" date="2013-10" db="EMBL/GenBank/DDBJ databases">
        <title>Genome sequencing of Onchocerca volvulus.</title>
        <authorList>
            <person name="Cotton J."/>
            <person name="Tsai J."/>
            <person name="Stanley E."/>
            <person name="Tracey A."/>
            <person name="Holroyd N."/>
            <person name="Lustigman S."/>
            <person name="Berriman M."/>
        </authorList>
    </citation>
    <scope>NUCLEOTIDE SEQUENCE</scope>
</reference>
<dbReference type="Pfam" id="PF16016">
    <property type="entry name" value="VASt"/>
    <property type="match status" value="1"/>
</dbReference>
<dbReference type="GO" id="GO:0005886">
    <property type="term" value="C:plasma membrane"/>
    <property type="evidence" value="ECO:0007669"/>
    <property type="project" value="TreeGrafter"/>
</dbReference>
<feature type="compositionally biased region" description="Polar residues" evidence="3">
    <location>
        <begin position="377"/>
        <end position="390"/>
    </location>
</feature>
<feature type="domain" description="VASt" evidence="5">
    <location>
        <begin position="504"/>
        <end position="688"/>
    </location>
</feature>
<evidence type="ECO:0000256" key="3">
    <source>
        <dbReference type="SAM" id="MobiDB-lite"/>
    </source>
</evidence>
<organism evidence="6 7">
    <name type="scientific">Onchocerca volvulus</name>
    <dbReference type="NCBI Taxonomy" id="6282"/>
    <lineage>
        <taxon>Eukaryota</taxon>
        <taxon>Metazoa</taxon>
        <taxon>Ecdysozoa</taxon>
        <taxon>Nematoda</taxon>
        <taxon>Chromadorea</taxon>
        <taxon>Rhabditida</taxon>
        <taxon>Spirurina</taxon>
        <taxon>Spiruromorpha</taxon>
        <taxon>Filarioidea</taxon>
        <taxon>Onchocercidae</taxon>
        <taxon>Onchocerca</taxon>
    </lineage>
</organism>
<feature type="compositionally biased region" description="Basic and acidic residues" evidence="3">
    <location>
        <begin position="394"/>
        <end position="404"/>
    </location>
</feature>
<evidence type="ECO:0000313" key="7">
    <source>
        <dbReference type="Proteomes" id="UP000024404"/>
    </source>
</evidence>
<keyword evidence="4" id="KW-1133">Transmembrane helix</keyword>
<keyword evidence="2 4" id="KW-0472">Membrane</keyword>
<sequence>MVQMNSDEHEEERNNTLSIDLLPEIRPKSHSFMSSKDAIVKKNTKRTKEEIAKDSEISKSILIEKSSSLANLSNRPKASSFLRDLRKLFSRSKTSINATTTIINTTLTREINSRDNIVMRNGMENLNNFNIELREKSRSRSWSHYEAQGIFHKYRKASESKSASRRIYSSIRALRKNGRVVNQVATENPENKSFMHSKEFSPGTSSKRMQSDQSVNTSLYKPSKSKKMKIGNKQKRTDEANDSILIVPLAVENNSVLNQDAVKKLKIYGYFCHIHLSPTYAILHGYTKFLKLKIHLPYKQIQQIRLIHANKKLEQIMVKMVRRKIRFTTKEHVFKDFCHLWNVAITSTIKKRKKLLKSSFNARTEITAESIHRSNSSKTISFDRPSSNPSYVHARSENDVEKSQKQGLVQKSDNDLITADNDDIDDKDGMTKQHFETNELSSEAPCSTISSALSLSSLTTMIDTPDLEFSIDDNDNMEKCQKSSNNNPTDNNETEVLCQCESHLGRVLLDEVYPLTTEQLFATLFSATPWYHDLDEIVNKTEHGRMLNIVNGYVATSWMTENSTVPTVTTRTVTYNMSLNNTFGPKSTSVTEKQTCHAFHVADDGFSVMKEIQNSGIPYGDNFIVQCTYCIIRSDNTHSRLLIHGAMVQKKSIWGIIKGIIEKSTYSGLETYYTVLEETLKLLCEGSNEPKQTTVLPESEATNSIINNLIPNKLLKGNYISTKSRSVTECNTSTVVHYQTLMLKPVINSADTMKVISTTMNDNNYICDNATGITQRITNDAQTQTIHYFSQNETFNYSNKFIVILISILICLQLFTLLKISYISNIQCADSHTNSAFTKATLRHPNGCNINAINLIN</sequence>
<dbReference type="GO" id="GO:0140268">
    <property type="term" value="C:endoplasmic reticulum-plasma membrane contact site"/>
    <property type="evidence" value="ECO:0007669"/>
    <property type="project" value="TreeGrafter"/>
</dbReference>